<dbReference type="GO" id="GO:0046872">
    <property type="term" value="F:metal ion binding"/>
    <property type="evidence" value="ECO:0007669"/>
    <property type="project" value="UniProtKB-KW"/>
</dbReference>
<dbReference type="RefSeq" id="WP_145418066.1">
    <property type="nucleotide sequence ID" value="NZ_CP036526.1"/>
</dbReference>
<evidence type="ECO:0000256" key="2">
    <source>
        <dbReference type="PIRSR" id="PIRSR006615-1"/>
    </source>
</evidence>
<dbReference type="GO" id="GO:0004181">
    <property type="term" value="F:metallocarboxypeptidase activity"/>
    <property type="evidence" value="ECO:0007669"/>
    <property type="project" value="UniProtKB-UniRule"/>
</dbReference>
<dbReference type="PANTHER" id="PTHR34217">
    <property type="entry name" value="METAL-DEPENDENT CARBOXYPEPTIDASE"/>
    <property type="match status" value="1"/>
</dbReference>
<evidence type="ECO:0000313" key="5">
    <source>
        <dbReference type="Proteomes" id="UP000319817"/>
    </source>
</evidence>
<feature type="binding site" evidence="2">
    <location>
        <position position="270"/>
    </location>
    <ligand>
        <name>Zn(2+)</name>
        <dbReference type="ChEBI" id="CHEBI:29105"/>
        <note>catalytic</note>
    </ligand>
</feature>
<dbReference type="Proteomes" id="UP000319817">
    <property type="component" value="Chromosome"/>
</dbReference>
<feature type="binding site" evidence="2">
    <location>
        <position position="301"/>
    </location>
    <ligand>
        <name>Zn(2+)</name>
        <dbReference type="ChEBI" id="CHEBI:29105"/>
        <note>catalytic</note>
    </ligand>
</feature>
<evidence type="ECO:0000256" key="1">
    <source>
        <dbReference type="PIRNR" id="PIRNR006615"/>
    </source>
</evidence>
<dbReference type="PRINTS" id="PR00998">
    <property type="entry name" value="CRBOXYPTASET"/>
</dbReference>
<dbReference type="SUPFAM" id="SSF55486">
    <property type="entry name" value="Metalloproteases ('zincins'), catalytic domain"/>
    <property type="match status" value="1"/>
</dbReference>
<evidence type="ECO:0000313" key="4">
    <source>
        <dbReference type="EMBL" id="QDT10472.1"/>
    </source>
</evidence>
<dbReference type="EMBL" id="CP036526">
    <property type="protein sequence ID" value="QDT10472.1"/>
    <property type="molecule type" value="Genomic_DNA"/>
</dbReference>
<keyword evidence="1" id="KW-0645">Protease</keyword>
<dbReference type="AlphaFoldDB" id="A0A517NTN4"/>
<keyword evidence="1 2" id="KW-0479">Metal-binding</keyword>
<keyword evidence="1 4" id="KW-0378">Hydrolase</keyword>
<dbReference type="OrthoDB" id="9772308at2"/>
<accession>A0A517NTN4</accession>
<reference evidence="4 5" key="1">
    <citation type="submission" date="2019-02" db="EMBL/GenBank/DDBJ databases">
        <title>Deep-cultivation of Planctomycetes and their phenomic and genomic characterization uncovers novel biology.</title>
        <authorList>
            <person name="Wiegand S."/>
            <person name="Jogler M."/>
            <person name="Boedeker C."/>
            <person name="Pinto D."/>
            <person name="Vollmers J."/>
            <person name="Rivas-Marin E."/>
            <person name="Kohn T."/>
            <person name="Peeters S.H."/>
            <person name="Heuer A."/>
            <person name="Rast P."/>
            <person name="Oberbeckmann S."/>
            <person name="Bunk B."/>
            <person name="Jeske O."/>
            <person name="Meyerdierks A."/>
            <person name="Storesund J.E."/>
            <person name="Kallscheuer N."/>
            <person name="Luecker S."/>
            <person name="Lage O.M."/>
            <person name="Pohl T."/>
            <person name="Merkel B.J."/>
            <person name="Hornburger P."/>
            <person name="Mueller R.-W."/>
            <person name="Bruemmer F."/>
            <person name="Labrenz M."/>
            <person name="Spormann A.M."/>
            <person name="Op den Camp H."/>
            <person name="Overmann J."/>
            <person name="Amann R."/>
            <person name="Jetten M.S.M."/>
            <person name="Mascher T."/>
            <person name="Medema M.H."/>
            <person name="Devos D.P."/>
            <person name="Kaster A.-K."/>
            <person name="Ovreas L."/>
            <person name="Rohde M."/>
            <person name="Galperin M.Y."/>
            <person name="Jogler C."/>
        </authorList>
    </citation>
    <scope>NUCLEOTIDE SEQUENCE [LARGE SCALE GENOMIC DNA]</scope>
    <source>
        <strain evidence="4 5">K23_9</strain>
    </source>
</reference>
<organism evidence="4 5">
    <name type="scientific">Stieleria marina</name>
    <dbReference type="NCBI Taxonomy" id="1930275"/>
    <lineage>
        <taxon>Bacteria</taxon>
        <taxon>Pseudomonadati</taxon>
        <taxon>Planctomycetota</taxon>
        <taxon>Planctomycetia</taxon>
        <taxon>Pirellulales</taxon>
        <taxon>Pirellulaceae</taxon>
        <taxon>Stieleria</taxon>
    </lineage>
</organism>
<comment type="function">
    <text evidence="1">Broad specificity carboxypetidase that releases amino acids sequentially from the C-terminus, including neutral, aromatic, polar and basic residues.</text>
</comment>
<keyword evidence="1" id="KW-0482">Metalloprotease</keyword>
<dbReference type="PIRSF" id="PIRSF006615">
    <property type="entry name" value="Zn_crbxpep_Taq"/>
    <property type="match status" value="1"/>
</dbReference>
<protein>
    <recommendedName>
        <fullName evidence="1">Metal-dependent carboxypeptidase</fullName>
        <ecNumber evidence="1">3.4.17.19</ecNumber>
    </recommendedName>
</protein>
<comment type="similarity">
    <text evidence="1">Belongs to the peptidase M32 family.</text>
</comment>
<dbReference type="PROSITE" id="PS52034">
    <property type="entry name" value="PEPTIDASE_M32"/>
    <property type="match status" value="1"/>
</dbReference>
<dbReference type="GO" id="GO:0006508">
    <property type="term" value="P:proteolysis"/>
    <property type="evidence" value="ECO:0007669"/>
    <property type="project" value="UniProtKB-UniRule"/>
</dbReference>
<dbReference type="PANTHER" id="PTHR34217:SF1">
    <property type="entry name" value="CARBOXYPEPTIDASE 1"/>
    <property type="match status" value="1"/>
</dbReference>
<dbReference type="CDD" id="cd06460">
    <property type="entry name" value="M32_Taq"/>
    <property type="match status" value="1"/>
</dbReference>
<keyword evidence="1 4" id="KW-0121">Carboxypeptidase</keyword>
<comment type="catalytic activity">
    <reaction evidence="1">
        <text>Release of a C-terminal amino acid with broad specificity, except for -Pro.</text>
        <dbReference type="EC" id="3.4.17.19"/>
    </reaction>
</comment>
<dbReference type="EC" id="3.4.17.19" evidence="1"/>
<feature type="active site" description="Proton donor/acceptor" evidence="3">
    <location>
        <position position="271"/>
    </location>
</feature>
<evidence type="ECO:0000256" key="3">
    <source>
        <dbReference type="PIRSR" id="PIRSR006615-2"/>
    </source>
</evidence>
<sequence length="509" mass="57758">MNTDQSNFFDSVCKQARRAALLQSAAETLEWDERTGMPPKASEYRAQQISTLNAMVHELRTDETYGENLESLSQQIDTSQPNDIAATVRGLTRDWRRNRKLPTDLVKRISTARVRGQQVWDESRRADDFAIFAPVLKEMVSLQRESGDRMAEGTDRDAYGALLDTYEPDAKTAELQQVFDELRTPLVQLIAEIRDAPRQPKIEILERDFPVDAQKRFSRWVAEQIGFDFQRGRLDETSHPFCTTLGPHDCRILSRYESNWLPGGLFGTMHEAGHGMYEQGLRTDDWFGLPPGSYGSLGIHESQSRLWENQIGRSRSFWRWLYPHAQNYFSSSLSGVDPEDFFFAINTIRPSLIRVEADEATYNLHILIRFDLEQALINGTLSVADLPEAWNERYRSDLGITPPSDADGVLQDVHWSAGLFGYFPTYTLGNVISAQLHDAAAEQLGDLDAMFAQGNFQPLLQWLRENVHTHGQCLSQTDLVKQTTGASLSATSLIEYLRSKLRPLYGLTG</sequence>
<keyword evidence="5" id="KW-1185">Reference proteome</keyword>
<dbReference type="InterPro" id="IPR001333">
    <property type="entry name" value="Peptidase_M32_Taq"/>
</dbReference>
<name>A0A517NTN4_9BACT</name>
<keyword evidence="2" id="KW-0862">Zinc</keyword>
<dbReference type="Gene3D" id="1.10.1370.30">
    <property type="match status" value="1"/>
</dbReference>
<gene>
    <name evidence="4" type="ORF">K239x_24290</name>
</gene>
<proteinExistence type="inferred from homology"/>
<feature type="binding site" evidence="2">
    <location>
        <position position="274"/>
    </location>
    <ligand>
        <name>Zn(2+)</name>
        <dbReference type="ChEBI" id="CHEBI:29105"/>
        <note>catalytic</note>
    </ligand>
</feature>
<comment type="cofactor">
    <cofactor evidence="2">
        <name>Zn(2+)</name>
        <dbReference type="ChEBI" id="CHEBI:29105"/>
    </cofactor>
    <text evidence="2">Binds 1 zinc ion per subunit.</text>
</comment>
<dbReference type="Pfam" id="PF02074">
    <property type="entry name" value="Peptidase_M32"/>
    <property type="match status" value="1"/>
</dbReference>